<keyword evidence="1" id="KW-0732">Signal</keyword>
<organism evidence="2 3">
    <name type="scientific">Calothrix parasitica NIES-267</name>
    <dbReference type="NCBI Taxonomy" id="1973488"/>
    <lineage>
        <taxon>Bacteria</taxon>
        <taxon>Bacillati</taxon>
        <taxon>Cyanobacteriota</taxon>
        <taxon>Cyanophyceae</taxon>
        <taxon>Nostocales</taxon>
        <taxon>Calotrichaceae</taxon>
        <taxon>Calothrix</taxon>
    </lineage>
</organism>
<dbReference type="Proteomes" id="UP000218418">
    <property type="component" value="Chromosome"/>
</dbReference>
<evidence type="ECO:0008006" key="4">
    <source>
        <dbReference type="Google" id="ProtNLM"/>
    </source>
</evidence>
<dbReference type="AlphaFoldDB" id="A0A1Z4M1Q9"/>
<dbReference type="OrthoDB" id="9894370at2"/>
<feature type="signal peptide" evidence="1">
    <location>
        <begin position="1"/>
        <end position="23"/>
    </location>
</feature>
<gene>
    <name evidence="2" type="ORF">NIES267_69280</name>
</gene>
<reference evidence="2 3" key="1">
    <citation type="submission" date="2017-06" db="EMBL/GenBank/DDBJ databases">
        <title>Genome sequencing of cyanobaciteial culture collection at National Institute for Environmental Studies (NIES).</title>
        <authorList>
            <person name="Hirose Y."/>
            <person name="Shimura Y."/>
            <person name="Fujisawa T."/>
            <person name="Nakamura Y."/>
            <person name="Kawachi M."/>
        </authorList>
    </citation>
    <scope>NUCLEOTIDE SEQUENCE [LARGE SCALE GENOMIC DNA]</scope>
    <source>
        <strain evidence="2 3">NIES-267</strain>
    </source>
</reference>
<evidence type="ECO:0000256" key="1">
    <source>
        <dbReference type="SAM" id="SignalP"/>
    </source>
</evidence>
<protein>
    <recommendedName>
        <fullName evidence="4">Secreted protein</fullName>
    </recommendedName>
</protein>
<evidence type="ECO:0000313" key="3">
    <source>
        <dbReference type="Proteomes" id="UP000218418"/>
    </source>
</evidence>
<dbReference type="EMBL" id="AP018227">
    <property type="protein sequence ID" value="BAY87406.1"/>
    <property type="molecule type" value="Genomic_DNA"/>
</dbReference>
<evidence type="ECO:0000313" key="2">
    <source>
        <dbReference type="EMBL" id="BAY87406.1"/>
    </source>
</evidence>
<name>A0A1Z4M1Q9_9CYAN</name>
<keyword evidence="3" id="KW-1185">Reference proteome</keyword>
<sequence>MKKLLIYLAIGGLTLSTNFWAGAAQAAWFTEYRCDYYNITLREIGRGKYRYEASSPLGSILLSNGKRTAGNKSWIYSFNNGDTVYKIEDIWGTSKKEPISAYLRVTHKQFINGESRNRTIVDNTCFKKDFGV</sequence>
<accession>A0A1Z4M1Q9</accession>
<proteinExistence type="predicted"/>
<feature type="chain" id="PRO_5013074467" description="Secreted protein" evidence="1">
    <location>
        <begin position="24"/>
        <end position="132"/>
    </location>
</feature>